<dbReference type="Pfam" id="PF05145">
    <property type="entry name" value="AbrB"/>
    <property type="match status" value="1"/>
</dbReference>
<dbReference type="KEGG" id="pmq:PM3016_2824"/>
<keyword evidence="1" id="KW-1133">Transmembrane helix</keyword>
<feature type="transmembrane region" description="Helical" evidence="1">
    <location>
        <begin position="311"/>
        <end position="344"/>
    </location>
</feature>
<dbReference type="GO" id="GO:0010468">
    <property type="term" value="P:regulation of gene expression"/>
    <property type="evidence" value="ECO:0007669"/>
    <property type="project" value="InterPro"/>
</dbReference>
<dbReference type="NCBIfam" id="TIGR03082">
    <property type="entry name" value="Gneg_AbrB_dup"/>
    <property type="match status" value="2"/>
</dbReference>
<keyword evidence="1" id="KW-0812">Transmembrane</keyword>
<feature type="transmembrane region" description="Helical" evidence="1">
    <location>
        <begin position="237"/>
        <end position="257"/>
    </location>
</feature>
<evidence type="ECO:0000256" key="1">
    <source>
        <dbReference type="SAM" id="Phobius"/>
    </source>
</evidence>
<name>H6NJM0_9BACL</name>
<dbReference type="HOGENOM" id="CLU_050210_2_1_9"/>
<dbReference type="RefSeq" id="WP_014369955.1">
    <property type="nucleotide sequence ID" value="NC_016935.1"/>
</dbReference>
<feature type="transmembrane region" description="Helical" evidence="1">
    <location>
        <begin position="142"/>
        <end position="163"/>
    </location>
</feature>
<dbReference type="PIRSF" id="PIRSF038991">
    <property type="entry name" value="Protein_AbrB"/>
    <property type="match status" value="1"/>
</dbReference>
<organism evidence="2 3">
    <name type="scientific">Paenibacillus mucilaginosus 3016</name>
    <dbReference type="NCBI Taxonomy" id="1116391"/>
    <lineage>
        <taxon>Bacteria</taxon>
        <taxon>Bacillati</taxon>
        <taxon>Bacillota</taxon>
        <taxon>Bacilli</taxon>
        <taxon>Bacillales</taxon>
        <taxon>Paenibacillaceae</taxon>
        <taxon>Paenibacillus</taxon>
    </lineage>
</organism>
<protein>
    <submittedName>
        <fullName evidence="2">Membrane protein AbrB duplication</fullName>
    </submittedName>
</protein>
<sequence>MMTRLLMTLAVTAPGGLLFAWLHMPLSWMLGPLTAAVLWQSLIAGADRPLVWPVACRNGGLLLLGYAMGLAFTADSARQIAAQLPAMAAATLLTVGFSMLAGYWLARRAGISAQSGIIGSVPGGLSQMVLVSEETPGADGTVVAFMQTVRLLTVIFAVPFLAVHGLAGPAAPVSAVPLPAPDAAAAHPLGLAAAVVLIPLAALGAVRLKLPTPWFLGPMLASAGLTIAGLAPPHLPAPLLLAAQWSLGIYLGLGIKLSGLAGWRRLLPYSLLTGAGLVLFSLGLSWVYSLLLPMTTATAFLSTSPGGMTEMGVVASVIGADVSLVVAFQMFRILFILFAVPYLLRWGFRRAAARREEGAPAKPERPGA</sequence>
<dbReference type="EMBL" id="CP003235">
    <property type="protein sequence ID" value="AFC29700.1"/>
    <property type="molecule type" value="Genomic_DNA"/>
</dbReference>
<accession>H6NJM0</accession>
<feature type="transmembrane region" description="Helical" evidence="1">
    <location>
        <begin position="213"/>
        <end position="231"/>
    </location>
</feature>
<feature type="transmembrane region" description="Helical" evidence="1">
    <location>
        <begin position="183"/>
        <end position="206"/>
    </location>
</feature>
<keyword evidence="1" id="KW-0472">Membrane</keyword>
<dbReference type="GO" id="GO:0016020">
    <property type="term" value="C:membrane"/>
    <property type="evidence" value="ECO:0007669"/>
    <property type="project" value="InterPro"/>
</dbReference>
<keyword evidence="3" id="KW-1185">Reference proteome</keyword>
<gene>
    <name evidence="2" type="ORF">PM3016_2824</name>
</gene>
<dbReference type="PANTHER" id="PTHR38457">
    <property type="entry name" value="REGULATOR ABRB-RELATED"/>
    <property type="match status" value="1"/>
</dbReference>
<reference evidence="2 3" key="1">
    <citation type="journal article" date="2012" name="J. Bacteriol.">
        <title>Complete Genome Sequence of Paenibacillus mucilaginosus 3016, a Bacterium Functional as Microbial Fertilizer.</title>
        <authorList>
            <person name="Ma M."/>
            <person name="Wang Z."/>
            <person name="Li L."/>
            <person name="Jiang X."/>
            <person name="Guan D."/>
            <person name="Cao F."/>
            <person name="Chen H."/>
            <person name="Wang X."/>
            <person name="Shen D."/>
            <person name="Du B."/>
            <person name="Li J."/>
        </authorList>
    </citation>
    <scope>NUCLEOTIDE SEQUENCE [LARGE SCALE GENOMIC DNA]</scope>
    <source>
        <strain evidence="2 3">3016</strain>
    </source>
</reference>
<dbReference type="Proteomes" id="UP000007523">
    <property type="component" value="Chromosome"/>
</dbReference>
<evidence type="ECO:0000313" key="2">
    <source>
        <dbReference type="EMBL" id="AFC29700.1"/>
    </source>
</evidence>
<dbReference type="InterPro" id="IPR017516">
    <property type="entry name" value="AbrB_dup"/>
</dbReference>
<dbReference type="InterPro" id="IPR007820">
    <property type="entry name" value="AbrB_fam"/>
</dbReference>
<feature type="transmembrane region" description="Helical" evidence="1">
    <location>
        <begin position="51"/>
        <end position="72"/>
    </location>
</feature>
<feature type="transmembrane region" description="Helical" evidence="1">
    <location>
        <begin position="269"/>
        <end position="291"/>
    </location>
</feature>
<dbReference type="STRING" id="1116391.PM3016_2824"/>
<evidence type="ECO:0000313" key="3">
    <source>
        <dbReference type="Proteomes" id="UP000007523"/>
    </source>
</evidence>
<dbReference type="AlphaFoldDB" id="H6NJM0"/>
<dbReference type="PANTHER" id="PTHR38457:SF1">
    <property type="entry name" value="REGULATOR ABRB-RELATED"/>
    <property type="match status" value="1"/>
</dbReference>
<proteinExistence type="predicted"/>
<feature type="transmembrane region" description="Helical" evidence="1">
    <location>
        <begin position="84"/>
        <end position="105"/>
    </location>
</feature>